<dbReference type="STRING" id="926569.ANT_20140"/>
<dbReference type="EMBL" id="AP012029">
    <property type="protein sequence ID" value="BAJ64040.1"/>
    <property type="molecule type" value="Genomic_DNA"/>
</dbReference>
<evidence type="ECO:0000256" key="7">
    <source>
        <dbReference type="ARBA" id="ARBA00023136"/>
    </source>
</evidence>
<evidence type="ECO:0000259" key="9">
    <source>
        <dbReference type="Pfam" id="PF00535"/>
    </source>
</evidence>
<keyword evidence="6 8" id="KW-1133">Transmembrane helix</keyword>
<dbReference type="InParanoid" id="E8MXF9"/>
<evidence type="ECO:0000256" key="6">
    <source>
        <dbReference type="ARBA" id="ARBA00022989"/>
    </source>
</evidence>
<feature type="transmembrane region" description="Helical" evidence="8">
    <location>
        <begin position="261"/>
        <end position="287"/>
    </location>
</feature>
<dbReference type="InterPro" id="IPR029044">
    <property type="entry name" value="Nucleotide-diphossugar_trans"/>
</dbReference>
<name>E8MXF9_ANATU</name>
<dbReference type="OrthoDB" id="9807778at2"/>
<dbReference type="InterPro" id="IPR001173">
    <property type="entry name" value="Glyco_trans_2-like"/>
</dbReference>
<keyword evidence="2 10" id="KW-0328">Glycosyltransferase</keyword>
<dbReference type="PANTHER" id="PTHR48090:SF3">
    <property type="entry name" value="UNDECAPRENYL-PHOSPHATE 4-DEOXY-4-FORMAMIDO-L-ARABINOSE TRANSFERASE"/>
    <property type="match status" value="1"/>
</dbReference>
<dbReference type="eggNOG" id="COG0463">
    <property type="taxonomic scope" value="Bacteria"/>
</dbReference>
<evidence type="ECO:0000256" key="8">
    <source>
        <dbReference type="SAM" id="Phobius"/>
    </source>
</evidence>
<dbReference type="RefSeq" id="WP_013560410.1">
    <property type="nucleotide sequence ID" value="NC_014960.1"/>
</dbReference>
<dbReference type="CDD" id="cd04187">
    <property type="entry name" value="DPM1_like_bac"/>
    <property type="match status" value="1"/>
</dbReference>
<dbReference type="GO" id="GO:0099621">
    <property type="term" value="F:undecaprenyl-phosphate 4-deoxy-4-formamido-L-arabinose transferase activity"/>
    <property type="evidence" value="ECO:0007669"/>
    <property type="project" value="TreeGrafter"/>
</dbReference>
<keyword evidence="5" id="KW-0448">Lipopolysaccharide biosynthesis</keyword>
<evidence type="ECO:0000313" key="11">
    <source>
        <dbReference type="Proteomes" id="UP000008922"/>
    </source>
</evidence>
<dbReference type="Pfam" id="PF00535">
    <property type="entry name" value="Glycos_transf_2"/>
    <property type="match status" value="1"/>
</dbReference>
<gene>
    <name evidence="10" type="ordered locus">ANT_20140</name>
</gene>
<dbReference type="Proteomes" id="UP000008922">
    <property type="component" value="Chromosome"/>
</dbReference>
<dbReference type="SUPFAM" id="SSF53448">
    <property type="entry name" value="Nucleotide-diphospho-sugar transferases"/>
    <property type="match status" value="1"/>
</dbReference>
<proteinExistence type="predicted"/>
<dbReference type="GO" id="GO:0009103">
    <property type="term" value="P:lipopolysaccharide biosynthetic process"/>
    <property type="evidence" value="ECO:0007669"/>
    <property type="project" value="UniProtKB-KW"/>
</dbReference>
<evidence type="ECO:0000256" key="3">
    <source>
        <dbReference type="ARBA" id="ARBA00022679"/>
    </source>
</evidence>
<keyword evidence="3 10" id="KW-0808">Transferase</keyword>
<dbReference type="EC" id="2.4.-.-" evidence="10"/>
<feature type="domain" description="Glycosyltransferase 2-like" evidence="9">
    <location>
        <begin position="5"/>
        <end position="137"/>
    </location>
</feature>
<evidence type="ECO:0000256" key="2">
    <source>
        <dbReference type="ARBA" id="ARBA00022676"/>
    </source>
</evidence>
<dbReference type="AlphaFoldDB" id="E8MXF9"/>
<dbReference type="KEGG" id="atm:ANT_20140"/>
<evidence type="ECO:0000313" key="10">
    <source>
        <dbReference type="EMBL" id="BAJ64040.1"/>
    </source>
</evidence>
<keyword evidence="4 8" id="KW-0812">Transmembrane</keyword>
<evidence type="ECO:0000256" key="4">
    <source>
        <dbReference type="ARBA" id="ARBA00022692"/>
    </source>
</evidence>
<dbReference type="PANTHER" id="PTHR48090">
    <property type="entry name" value="UNDECAPRENYL-PHOSPHATE 4-DEOXY-4-FORMAMIDO-L-ARABINOSE TRANSFERASE-RELATED"/>
    <property type="match status" value="1"/>
</dbReference>
<evidence type="ECO:0000256" key="5">
    <source>
        <dbReference type="ARBA" id="ARBA00022985"/>
    </source>
</evidence>
<protein>
    <submittedName>
        <fullName evidence="10">Glycosyltransferase</fullName>
        <ecNumber evidence="10">2.4.-.-</ecNumber>
    </submittedName>
</protein>
<keyword evidence="7 8" id="KW-0472">Membrane</keyword>
<dbReference type="HOGENOM" id="CLU_033536_0_0_0"/>
<sequence>MMNLSVVIPVYNSEKSLPELIQRLNTVLPQIAEQYEILMVNDGSIDGSWKCIQRYSQEYPWIRGINLMRNYGQHNALLCGIRAAKYPITVTMDDDLQHLPEAIAQLLEKIREGFQVVYGRPVKEQHNLWRDLASQVTKIALQNAMGAETARNVSAFRAFHTQIREAFSQYQGSYPSIDVLLTWGANRFTSVPVQFQSRRYGNSQYTFAKLVRHAINMITGFSIVPLQLASLIGFSFTLFGLGVLAYVIGRYILQGGSVPGFPFLASIIAIFSGAQLFALGIIGEYLARMHFRLMERPTYTIQEVTDTKEHISDES</sequence>
<reference evidence="10 11" key="1">
    <citation type="submission" date="2010-12" db="EMBL/GenBank/DDBJ databases">
        <title>Whole genome sequence of Anaerolinea thermophila UNI-1.</title>
        <authorList>
            <person name="Narita-Yamada S."/>
            <person name="Kishi E."/>
            <person name="Watanabe Y."/>
            <person name="Takasaki K."/>
            <person name="Ankai A."/>
            <person name="Oguchi A."/>
            <person name="Fukui S."/>
            <person name="Takahashi M."/>
            <person name="Yashiro I."/>
            <person name="Hosoyama A."/>
            <person name="Sekiguchi Y."/>
            <person name="Hanada S."/>
            <person name="Fujita N."/>
        </authorList>
    </citation>
    <scope>NUCLEOTIDE SEQUENCE [LARGE SCALE GENOMIC DNA]</scope>
    <source>
        <strain evidence="11">DSM 14523 / JCM 11388 / NBRC 100420 / UNI-1</strain>
    </source>
</reference>
<keyword evidence="1" id="KW-1003">Cell membrane</keyword>
<dbReference type="GO" id="GO:0005886">
    <property type="term" value="C:plasma membrane"/>
    <property type="evidence" value="ECO:0007669"/>
    <property type="project" value="TreeGrafter"/>
</dbReference>
<dbReference type="InterPro" id="IPR050256">
    <property type="entry name" value="Glycosyltransferase_2"/>
</dbReference>
<organism evidence="10 11">
    <name type="scientific">Anaerolinea thermophila (strain DSM 14523 / JCM 11388 / NBRC 100420 / UNI-1)</name>
    <dbReference type="NCBI Taxonomy" id="926569"/>
    <lineage>
        <taxon>Bacteria</taxon>
        <taxon>Bacillati</taxon>
        <taxon>Chloroflexota</taxon>
        <taxon>Anaerolineae</taxon>
        <taxon>Anaerolineales</taxon>
        <taxon>Anaerolineaceae</taxon>
        <taxon>Anaerolinea</taxon>
    </lineage>
</organism>
<dbReference type="Gene3D" id="3.90.550.10">
    <property type="entry name" value="Spore Coat Polysaccharide Biosynthesis Protein SpsA, Chain A"/>
    <property type="match status" value="1"/>
</dbReference>
<accession>E8MXF9</accession>
<feature type="transmembrane region" description="Helical" evidence="8">
    <location>
        <begin position="228"/>
        <end position="249"/>
    </location>
</feature>
<evidence type="ECO:0000256" key="1">
    <source>
        <dbReference type="ARBA" id="ARBA00022475"/>
    </source>
</evidence>
<keyword evidence="11" id="KW-1185">Reference proteome</keyword>